<dbReference type="GO" id="GO:0046872">
    <property type="term" value="F:metal ion binding"/>
    <property type="evidence" value="ECO:0007669"/>
    <property type="project" value="UniProtKB-KW"/>
</dbReference>
<evidence type="ECO:0000256" key="5">
    <source>
        <dbReference type="ARBA" id="ARBA00012579"/>
    </source>
</evidence>
<evidence type="ECO:0000259" key="11">
    <source>
        <dbReference type="Pfam" id="PF02542"/>
    </source>
</evidence>
<feature type="binding site" evidence="9">
    <location>
        <position position="43"/>
    </location>
    <ligand>
        <name>a divalent metal cation</name>
        <dbReference type="ChEBI" id="CHEBI:60240"/>
    </ligand>
</feature>
<dbReference type="CDD" id="cd00554">
    <property type="entry name" value="MECDP_synthase"/>
    <property type="match status" value="1"/>
</dbReference>
<evidence type="ECO:0000256" key="10">
    <source>
        <dbReference type="RuleBase" id="RU004395"/>
    </source>
</evidence>
<evidence type="ECO:0000256" key="7">
    <source>
        <dbReference type="ARBA" id="ARBA00023229"/>
    </source>
</evidence>
<feature type="binding site" evidence="9">
    <location>
        <begin position="57"/>
        <end position="59"/>
    </location>
    <ligand>
        <name>4-CDP-2-C-methyl-D-erythritol 2-phosphate</name>
        <dbReference type="ChEBI" id="CHEBI:57919"/>
    </ligand>
</feature>
<dbReference type="NCBIfam" id="TIGR00151">
    <property type="entry name" value="ispF"/>
    <property type="match status" value="1"/>
</dbReference>
<dbReference type="PANTHER" id="PTHR43181:SF1">
    <property type="entry name" value="2-C-METHYL-D-ERYTHRITOL 2,4-CYCLODIPHOSPHATE SYNTHASE, CHLOROPLASTIC"/>
    <property type="match status" value="1"/>
</dbReference>
<evidence type="ECO:0000256" key="6">
    <source>
        <dbReference type="ARBA" id="ARBA00022723"/>
    </source>
</evidence>
<evidence type="ECO:0000256" key="4">
    <source>
        <dbReference type="ARBA" id="ARBA00011233"/>
    </source>
</evidence>
<dbReference type="PROSITE" id="PS01350">
    <property type="entry name" value="ISPF"/>
    <property type="match status" value="1"/>
</dbReference>
<evidence type="ECO:0000313" key="13">
    <source>
        <dbReference type="Proteomes" id="UP001211544"/>
    </source>
</evidence>
<evidence type="ECO:0000256" key="3">
    <source>
        <dbReference type="ARBA" id="ARBA00008480"/>
    </source>
</evidence>
<feature type="site" description="Transition state stabilizer" evidence="9">
    <location>
        <position position="134"/>
    </location>
</feature>
<feature type="binding site" evidence="9">
    <location>
        <position position="9"/>
    </location>
    <ligand>
        <name>a divalent metal cation</name>
        <dbReference type="ChEBI" id="CHEBI:60240"/>
    </ligand>
</feature>
<dbReference type="Pfam" id="PF02542">
    <property type="entry name" value="YgbB"/>
    <property type="match status" value="1"/>
</dbReference>
<dbReference type="GO" id="GO:0008685">
    <property type="term" value="F:2-C-methyl-D-erythritol 2,4-cyclodiphosphate synthase activity"/>
    <property type="evidence" value="ECO:0007669"/>
    <property type="project" value="UniProtKB-UniRule"/>
</dbReference>
<dbReference type="Gene3D" id="3.30.1330.50">
    <property type="entry name" value="2-C-methyl-D-erythritol 2,4-cyclodiphosphate synthase"/>
    <property type="match status" value="1"/>
</dbReference>
<comment type="function">
    <text evidence="9">Involved in the biosynthesis of isopentenyl diphosphate (IPP) and dimethylallyl diphosphate (DMAPP), two major building blocks of isoprenoid compounds. Catalyzes the conversion of 4-diphosphocytidyl-2-C-methyl-D-erythritol 2-phosphate (CDP-ME2P) to 2-C-methyl-D-erythritol 2,4-cyclodiphosphate (ME-CPP) with a corresponding release of cytidine 5-monophosphate (CMP).</text>
</comment>
<proteinExistence type="inferred from homology"/>
<dbReference type="InterPro" id="IPR003526">
    <property type="entry name" value="MECDP_synthase"/>
</dbReference>
<dbReference type="PANTHER" id="PTHR43181">
    <property type="entry name" value="2-C-METHYL-D-ERYTHRITOL 2,4-CYCLODIPHOSPHATE SYNTHASE, CHLOROPLASTIC"/>
    <property type="match status" value="1"/>
</dbReference>
<accession>A0AAJ5QK50</accession>
<dbReference type="EMBL" id="CP104758">
    <property type="protein sequence ID" value="WBG91668.1"/>
    <property type="molecule type" value="Genomic_DNA"/>
</dbReference>
<comment type="catalytic activity">
    <reaction evidence="1 9 10">
        <text>4-CDP-2-C-methyl-D-erythritol 2-phosphate = 2-C-methyl-D-erythritol 2,4-cyclic diphosphate + CMP</text>
        <dbReference type="Rhea" id="RHEA:23864"/>
        <dbReference type="ChEBI" id="CHEBI:57919"/>
        <dbReference type="ChEBI" id="CHEBI:58483"/>
        <dbReference type="ChEBI" id="CHEBI:60377"/>
        <dbReference type="EC" id="4.6.1.12"/>
    </reaction>
</comment>
<evidence type="ECO:0000256" key="9">
    <source>
        <dbReference type="HAMAP-Rule" id="MF_00107"/>
    </source>
</evidence>
<feature type="binding site" evidence="9">
    <location>
        <begin position="35"/>
        <end position="36"/>
    </location>
    <ligand>
        <name>4-CDP-2-C-methyl-D-erythritol 2-phosphate</name>
        <dbReference type="ChEBI" id="CHEBI:57919"/>
    </ligand>
</feature>
<dbReference type="GO" id="GO:0019288">
    <property type="term" value="P:isopentenyl diphosphate biosynthetic process, methylerythritol 4-phosphate pathway"/>
    <property type="evidence" value="ECO:0007669"/>
    <property type="project" value="UniProtKB-UniRule"/>
</dbReference>
<reference evidence="12 13" key="1">
    <citation type="journal article" date="2022" name="J Glob Antimicrob Resist">
        <title>First complete genome of a multidrug resistant strain of the novel human pathogen Kalamiella piersonii (GABEKP28) identified in human saliva.</title>
        <authorList>
            <person name="McDonagh F."/>
            <person name="Singh N.K."/>
            <person name="Venkateswaran K."/>
            <person name="Lonappan A.M."/>
            <person name="Hallahan B."/>
            <person name="Tuohy A."/>
            <person name="Burke L."/>
            <person name="Kovarova A."/>
            <person name="Miliotis G."/>
        </authorList>
    </citation>
    <scope>NUCLEOTIDE SEQUENCE [LARGE SCALE GENOMIC DNA]</scope>
    <source>
        <strain evidence="12 13">GABEKP28</strain>
    </source>
</reference>
<feature type="binding site" evidence="9">
    <location>
        <begin position="9"/>
        <end position="11"/>
    </location>
    <ligand>
        <name>4-CDP-2-C-methyl-D-erythritol 2-phosphate</name>
        <dbReference type="ChEBI" id="CHEBI:57919"/>
    </ligand>
</feature>
<feature type="site" description="Transition state stabilizer" evidence="9">
    <location>
        <position position="35"/>
    </location>
</feature>
<dbReference type="GO" id="GO:0016114">
    <property type="term" value="P:terpenoid biosynthetic process"/>
    <property type="evidence" value="ECO:0007669"/>
    <property type="project" value="InterPro"/>
</dbReference>
<dbReference type="InterPro" id="IPR020555">
    <property type="entry name" value="MECDP_synthase_CS"/>
</dbReference>
<dbReference type="EC" id="4.6.1.12" evidence="5 9"/>
<feature type="binding site" evidence="9">
    <location>
        <begin position="101"/>
        <end position="107"/>
    </location>
    <ligand>
        <name>4-CDP-2-C-methyl-D-erythritol 2-phosphate</name>
        <dbReference type="ChEBI" id="CHEBI:57919"/>
    </ligand>
</feature>
<keyword evidence="8 9" id="KW-0456">Lyase</keyword>
<keyword evidence="7 9" id="KW-0414">Isoprene biosynthesis</keyword>
<keyword evidence="6 9" id="KW-0479">Metal-binding</keyword>
<dbReference type="AlphaFoldDB" id="A0AAJ5QK50"/>
<dbReference type="KEGG" id="kpie:N5580_03655"/>
<feature type="binding site" evidence="9">
    <location>
        <position position="140"/>
    </location>
    <ligand>
        <name>4-CDP-2-C-methyl-D-erythritol 2-phosphate</name>
        <dbReference type="ChEBI" id="CHEBI:57919"/>
    </ligand>
</feature>
<comment type="cofactor">
    <cofactor evidence="9">
        <name>a divalent metal cation</name>
        <dbReference type="ChEBI" id="CHEBI:60240"/>
    </cofactor>
    <text evidence="9">Binds 1 divalent metal cation per subunit.</text>
</comment>
<keyword evidence="13" id="KW-1185">Reference proteome</keyword>
<dbReference type="HAMAP" id="MF_00107">
    <property type="entry name" value="IspF"/>
    <property type="match status" value="1"/>
</dbReference>
<feature type="binding site" evidence="9">
    <location>
        <begin position="133"/>
        <end position="136"/>
    </location>
    <ligand>
        <name>4-CDP-2-C-methyl-D-erythritol 2-phosphate</name>
        <dbReference type="ChEBI" id="CHEBI:57919"/>
    </ligand>
</feature>
<comment type="pathway">
    <text evidence="2 9">Isoprenoid biosynthesis; isopentenyl diphosphate biosynthesis via DXP pathway; isopentenyl diphosphate from 1-deoxy-D-xylulose 5-phosphate: step 4/6.</text>
</comment>
<organism evidence="12 13">
    <name type="scientific">Pantoea piersonii</name>
    <dbReference type="NCBI Taxonomy" id="2364647"/>
    <lineage>
        <taxon>Bacteria</taxon>
        <taxon>Pseudomonadati</taxon>
        <taxon>Pseudomonadota</taxon>
        <taxon>Gammaproteobacteria</taxon>
        <taxon>Enterobacterales</taxon>
        <taxon>Erwiniaceae</taxon>
        <taxon>Pantoea</taxon>
    </lineage>
</organism>
<evidence type="ECO:0000256" key="2">
    <source>
        <dbReference type="ARBA" id="ARBA00004709"/>
    </source>
</evidence>
<feature type="binding site" evidence="9">
    <location>
        <position position="143"/>
    </location>
    <ligand>
        <name>4-CDP-2-C-methyl-D-erythritol 2-phosphate</name>
        <dbReference type="ChEBI" id="CHEBI:57919"/>
    </ligand>
</feature>
<sequence length="161" mass="17087">MMRIGHGFDVHAFGGEGPLVIGGVRIPFEQGFIAHSDGDVALHALTDALLGAVAMGDIGKLFPDTDPAYKGADSRGLLREAWRRIAEKGYRIGNVDVTLIAQAPKMLPHVPQMRINIAEDLGCHMDQVNVKATTTEKLGFTGRGEGIACEAVALLLKADAA</sequence>
<feature type="domain" description="2-C-methyl-D-erythritol 2,4-cyclodiphosphate synthase" evidence="11">
    <location>
        <begin position="2"/>
        <end position="155"/>
    </location>
</feature>
<evidence type="ECO:0000256" key="1">
    <source>
        <dbReference type="ARBA" id="ARBA00000200"/>
    </source>
</evidence>
<feature type="binding site" evidence="9">
    <location>
        <position position="11"/>
    </location>
    <ligand>
        <name>a divalent metal cation</name>
        <dbReference type="ChEBI" id="CHEBI:60240"/>
    </ligand>
</feature>
<dbReference type="Proteomes" id="UP001211544">
    <property type="component" value="Chromosome"/>
</dbReference>
<comment type="similarity">
    <text evidence="3 9 10">Belongs to the IspF family.</text>
</comment>
<gene>
    <name evidence="9 12" type="primary">ispF</name>
    <name evidence="12" type="ORF">N5580_03655</name>
</gene>
<comment type="subunit">
    <text evidence="4 9">Homotrimer.</text>
</comment>
<dbReference type="InterPro" id="IPR036571">
    <property type="entry name" value="MECDP_synthase_sf"/>
</dbReference>
<dbReference type="SUPFAM" id="SSF69765">
    <property type="entry name" value="IpsF-like"/>
    <property type="match status" value="1"/>
</dbReference>
<dbReference type="FunFam" id="3.30.1330.50:FF:000001">
    <property type="entry name" value="2-C-methyl-D-erythritol 2,4-cyclodiphosphate synthase"/>
    <property type="match status" value="1"/>
</dbReference>
<feature type="binding site" evidence="9">
    <location>
        <begin position="62"/>
        <end position="66"/>
    </location>
    <ligand>
        <name>4-CDP-2-C-methyl-D-erythritol 2-phosphate</name>
        <dbReference type="ChEBI" id="CHEBI:57919"/>
    </ligand>
</feature>
<evidence type="ECO:0000313" key="12">
    <source>
        <dbReference type="EMBL" id="WBG91668.1"/>
    </source>
</evidence>
<protein>
    <recommendedName>
        <fullName evidence="5 9">2-C-methyl-D-erythritol 2,4-cyclodiphosphate synthase</fullName>
        <shortName evidence="9">MECDP-synthase</shortName>
        <shortName evidence="9">MECPP-synthase</shortName>
        <shortName evidence="9">MECPS</shortName>
        <ecNumber evidence="5 9">4.6.1.12</ecNumber>
    </recommendedName>
</protein>
<evidence type="ECO:0000256" key="8">
    <source>
        <dbReference type="ARBA" id="ARBA00023239"/>
    </source>
</evidence>
<name>A0AAJ5QK50_9GAMM</name>